<evidence type="ECO:0000313" key="2">
    <source>
        <dbReference type="EMBL" id="GAA3923869.1"/>
    </source>
</evidence>
<dbReference type="EMBL" id="BAABBN010000007">
    <property type="protein sequence ID" value="GAA3923869.1"/>
    <property type="molecule type" value="Genomic_DNA"/>
</dbReference>
<dbReference type="InterPro" id="IPR018958">
    <property type="entry name" value="Knr4/Smi1-like_dom"/>
</dbReference>
<dbReference type="InterPro" id="IPR037883">
    <property type="entry name" value="Knr4/Smi1-like_sf"/>
</dbReference>
<organism evidence="2 3">
    <name type="scientific">Litoribacillus peritrichatus</name>
    <dbReference type="NCBI Taxonomy" id="718191"/>
    <lineage>
        <taxon>Bacteria</taxon>
        <taxon>Pseudomonadati</taxon>
        <taxon>Pseudomonadota</taxon>
        <taxon>Gammaproteobacteria</taxon>
        <taxon>Oceanospirillales</taxon>
        <taxon>Oceanospirillaceae</taxon>
        <taxon>Litoribacillus</taxon>
    </lineage>
</organism>
<dbReference type="SUPFAM" id="SSF160631">
    <property type="entry name" value="SMI1/KNR4-like"/>
    <property type="match status" value="1"/>
</dbReference>
<evidence type="ECO:0000259" key="1">
    <source>
        <dbReference type="SMART" id="SM00860"/>
    </source>
</evidence>
<keyword evidence="3" id="KW-1185">Reference proteome</keyword>
<evidence type="ECO:0000313" key="3">
    <source>
        <dbReference type="Proteomes" id="UP001501565"/>
    </source>
</evidence>
<name>A0ABP7MIA8_9GAMM</name>
<gene>
    <name evidence="2" type="ORF">GCM10022277_19590</name>
</gene>
<dbReference type="Gene3D" id="3.40.1580.10">
    <property type="entry name" value="SMI1/KNR4-like"/>
    <property type="match status" value="1"/>
</dbReference>
<reference evidence="3" key="1">
    <citation type="journal article" date="2019" name="Int. J. Syst. Evol. Microbiol.">
        <title>The Global Catalogue of Microorganisms (GCM) 10K type strain sequencing project: providing services to taxonomists for standard genome sequencing and annotation.</title>
        <authorList>
            <consortium name="The Broad Institute Genomics Platform"/>
            <consortium name="The Broad Institute Genome Sequencing Center for Infectious Disease"/>
            <person name="Wu L."/>
            <person name="Ma J."/>
        </authorList>
    </citation>
    <scope>NUCLEOTIDE SEQUENCE [LARGE SCALE GENOMIC DNA]</scope>
    <source>
        <strain evidence="3">JCM 17551</strain>
    </source>
</reference>
<dbReference type="SMART" id="SM00860">
    <property type="entry name" value="SMI1_KNR4"/>
    <property type="match status" value="1"/>
</dbReference>
<dbReference type="RefSeq" id="WP_344798045.1">
    <property type="nucleotide sequence ID" value="NZ_BAABBN010000007.1"/>
</dbReference>
<feature type="domain" description="Knr4/Smi1-like" evidence="1">
    <location>
        <begin position="17"/>
        <end position="150"/>
    </location>
</feature>
<proteinExistence type="predicted"/>
<comment type="caution">
    <text evidence="2">The sequence shown here is derived from an EMBL/GenBank/DDBJ whole genome shotgun (WGS) entry which is preliminary data.</text>
</comment>
<dbReference type="Pfam" id="PF09346">
    <property type="entry name" value="SMI1_KNR4"/>
    <property type="match status" value="1"/>
</dbReference>
<protein>
    <recommendedName>
        <fullName evidence="1">Knr4/Smi1-like domain-containing protein</fullName>
    </recommendedName>
</protein>
<dbReference type="Proteomes" id="UP001501565">
    <property type="component" value="Unassembled WGS sequence"/>
</dbReference>
<accession>A0ABP7MIA8</accession>
<sequence length="153" mass="17946">MKTIQWEEYLERKDLQTCTREQIEKEEKEVGFIFPELLKQIIMEHGGQKPVNLIPKYANGTDMSIPCIFHAYSNDKEDYGYTISSATECLVEEDYLNYVVFCNKGNVFVSLDYNVRPIDPPVVMVIRDSLPDDPDHRHFLAENFHEFLDKYTV</sequence>